<dbReference type="Pfam" id="PF00990">
    <property type="entry name" value="GGDEF"/>
    <property type="match status" value="1"/>
</dbReference>
<dbReference type="PANTHER" id="PTHR45138:SF9">
    <property type="entry name" value="DIGUANYLATE CYCLASE DGCM-RELATED"/>
    <property type="match status" value="1"/>
</dbReference>
<proteinExistence type="predicted"/>
<organism evidence="2 3">
    <name type="scientific">Limnospira fusiformis PMC 851.14</name>
    <dbReference type="NCBI Taxonomy" id="2219512"/>
    <lineage>
        <taxon>Bacteria</taxon>
        <taxon>Bacillati</taxon>
        <taxon>Cyanobacteriota</taxon>
        <taxon>Cyanophyceae</taxon>
        <taxon>Oscillatoriophycideae</taxon>
        <taxon>Oscillatoriales</taxon>
        <taxon>Sirenicapillariaceae</taxon>
        <taxon>Limnospira</taxon>
    </lineage>
</organism>
<dbReference type="InterPro" id="IPR043128">
    <property type="entry name" value="Rev_trsase/Diguanyl_cyclase"/>
</dbReference>
<dbReference type="SUPFAM" id="SSF55073">
    <property type="entry name" value="Nucleotide cyclase"/>
    <property type="match status" value="1"/>
</dbReference>
<protein>
    <submittedName>
        <fullName evidence="2">Diguanylate cyclase</fullName>
        <ecNumber evidence="2">2.7.7.65</ecNumber>
    </submittedName>
</protein>
<feature type="domain" description="GGDEF" evidence="1">
    <location>
        <begin position="1"/>
        <end position="80"/>
    </location>
</feature>
<evidence type="ECO:0000313" key="3">
    <source>
        <dbReference type="Proteomes" id="UP001387447"/>
    </source>
</evidence>
<comment type="caution">
    <text evidence="2">The sequence shown here is derived from an EMBL/GenBank/DDBJ whole genome shotgun (WGS) entry which is preliminary data.</text>
</comment>
<dbReference type="InterPro" id="IPR050469">
    <property type="entry name" value="Diguanylate_Cyclase"/>
</dbReference>
<dbReference type="PANTHER" id="PTHR45138">
    <property type="entry name" value="REGULATORY COMPONENTS OF SENSORY TRANSDUCTION SYSTEM"/>
    <property type="match status" value="1"/>
</dbReference>
<keyword evidence="2" id="KW-0808">Transferase</keyword>
<dbReference type="InterPro" id="IPR000160">
    <property type="entry name" value="GGDEF_dom"/>
</dbReference>
<dbReference type="Proteomes" id="UP001387447">
    <property type="component" value="Unassembled WGS sequence"/>
</dbReference>
<dbReference type="Gene3D" id="3.30.70.270">
    <property type="match status" value="1"/>
</dbReference>
<evidence type="ECO:0000313" key="2">
    <source>
        <dbReference type="EMBL" id="MEK9512090.1"/>
    </source>
</evidence>
<dbReference type="InterPro" id="IPR029787">
    <property type="entry name" value="Nucleotide_cyclase"/>
</dbReference>
<dbReference type="GO" id="GO:0052621">
    <property type="term" value="F:diguanylate cyclase activity"/>
    <property type="evidence" value="ECO:0007669"/>
    <property type="project" value="UniProtKB-EC"/>
</dbReference>
<dbReference type="EMBL" id="JBBWYZ010000008">
    <property type="protein sequence ID" value="MEK9512090.1"/>
    <property type="molecule type" value="Genomic_DNA"/>
</dbReference>
<dbReference type="RefSeq" id="WP_311737726.1">
    <property type="nucleotide sequence ID" value="NZ_JBBWYZ010000008.1"/>
</dbReference>
<name>A0ABU9EJG8_LIMFS</name>
<gene>
    <name evidence="2" type="ORF">AAEJ74_10430</name>
</gene>
<evidence type="ECO:0000259" key="1">
    <source>
        <dbReference type="PROSITE" id="PS50887"/>
    </source>
</evidence>
<sequence length="92" mass="10300">MILPSTTIEEAHKIAEFLRKGIKNLYHQYSYIFMRGLTMSMGIAGCPIHADCQSSLITAADMALYYSKTNGRDRVTMASSNLCQSLKNDHHS</sequence>
<dbReference type="EC" id="2.7.7.65" evidence="2"/>
<dbReference type="PROSITE" id="PS50887">
    <property type="entry name" value="GGDEF"/>
    <property type="match status" value="1"/>
</dbReference>
<keyword evidence="2" id="KW-0548">Nucleotidyltransferase</keyword>
<accession>A0ABU9EJG8</accession>
<keyword evidence="3" id="KW-1185">Reference proteome</keyword>
<reference evidence="2 3" key="1">
    <citation type="journal article" date="2024" name="Front. Microbiol.">
        <title>Transcriptomic insights into the dominance of two phototrophs throughout the water column of a tropical hypersaline-alkaline crater lake (Dziani Dzaha, Mayotte).</title>
        <authorList>
            <person name="Duperron S."/>
            <person name="Halary S."/>
            <person name="Bouly J.-P."/>
            <person name="Roussel T."/>
            <person name="Hugoni M."/>
            <person name="Bruto M."/>
            <person name="Oger P."/>
            <person name="Duval C."/>
            <person name="Woo A."/>
            <person name="Jezequiel D."/>
            <person name="Ader M."/>
            <person name="Leboulanger C."/>
            <person name="Agogue H."/>
            <person name="Grossi V."/>
            <person name="Trousselier M."/>
            <person name="Bernard C."/>
        </authorList>
    </citation>
    <scope>NUCLEOTIDE SEQUENCE [LARGE SCALE GENOMIC DNA]</scope>
    <source>
        <strain evidence="2 3">PMC 851.14</strain>
    </source>
</reference>